<organism evidence="1 2">
    <name type="scientific">Skermanella stibiiresistens SB22</name>
    <dbReference type="NCBI Taxonomy" id="1385369"/>
    <lineage>
        <taxon>Bacteria</taxon>
        <taxon>Pseudomonadati</taxon>
        <taxon>Pseudomonadota</taxon>
        <taxon>Alphaproteobacteria</taxon>
        <taxon>Rhodospirillales</taxon>
        <taxon>Azospirillaceae</taxon>
        <taxon>Skermanella</taxon>
    </lineage>
</organism>
<keyword evidence="2" id="KW-1185">Reference proteome</keyword>
<proteinExistence type="predicted"/>
<evidence type="ECO:0008006" key="3">
    <source>
        <dbReference type="Google" id="ProtNLM"/>
    </source>
</evidence>
<dbReference type="RefSeq" id="WP_037458862.1">
    <property type="nucleotide sequence ID" value="NZ_AVFL01000026.1"/>
</dbReference>
<comment type="caution">
    <text evidence="1">The sequence shown here is derived from an EMBL/GenBank/DDBJ whole genome shotgun (WGS) entry which is preliminary data.</text>
</comment>
<evidence type="ECO:0000313" key="2">
    <source>
        <dbReference type="Proteomes" id="UP000019486"/>
    </source>
</evidence>
<accession>W9GYD4</accession>
<dbReference type="OrthoDB" id="9806984at2"/>
<sequence length="75" mass="8036">MGPLIASLRTTSQSVEQAVAQAQAVLGNTNDLVSRNSPLRVNLEDSLRNLSLASRSMRGFAETLERSPNALLLGK</sequence>
<dbReference type="AlphaFoldDB" id="W9GYD4"/>
<protein>
    <recommendedName>
        <fullName evidence="3">Flagellin C-terminal domain-containing protein</fullName>
    </recommendedName>
</protein>
<name>W9GYD4_9PROT</name>
<dbReference type="EMBL" id="AVFL01000026">
    <property type="protein sequence ID" value="EWY37457.1"/>
    <property type="molecule type" value="Genomic_DNA"/>
</dbReference>
<evidence type="ECO:0000313" key="1">
    <source>
        <dbReference type="EMBL" id="EWY37457.1"/>
    </source>
</evidence>
<gene>
    <name evidence="1" type="ORF">N825_17760</name>
</gene>
<dbReference type="Proteomes" id="UP000019486">
    <property type="component" value="Unassembled WGS sequence"/>
</dbReference>
<dbReference type="STRING" id="1385369.N825_17760"/>
<reference evidence="1 2" key="1">
    <citation type="submission" date="2013-08" db="EMBL/GenBank/DDBJ databases">
        <title>The genome sequence of Skermanella stibiiresistens.</title>
        <authorList>
            <person name="Zhu W."/>
            <person name="Wang G."/>
        </authorList>
    </citation>
    <scope>NUCLEOTIDE SEQUENCE [LARGE SCALE GENOMIC DNA]</scope>
    <source>
        <strain evidence="1 2">SB22</strain>
    </source>
</reference>